<evidence type="ECO:0000256" key="11">
    <source>
        <dbReference type="SAM" id="MobiDB-lite"/>
    </source>
</evidence>
<dbReference type="InterPro" id="IPR002579">
    <property type="entry name" value="Met_Sox_Rdtase_MsrB_dom"/>
</dbReference>
<comment type="similarity">
    <text evidence="10">Belongs to the MsrA Met sulfoxide reductase family.</text>
</comment>
<evidence type="ECO:0000256" key="9">
    <source>
        <dbReference type="HAMAP-Rule" id="MF_01400"/>
    </source>
</evidence>
<dbReference type="HAMAP" id="MF_01401">
    <property type="entry name" value="MsrA"/>
    <property type="match status" value="1"/>
</dbReference>
<feature type="active site" evidence="10">
    <location>
        <position position="59"/>
    </location>
</feature>
<feature type="active site" description="Nucleophile" evidence="9">
    <location>
        <position position="340"/>
    </location>
</feature>
<dbReference type="Pfam" id="PF01641">
    <property type="entry name" value="SelR"/>
    <property type="match status" value="1"/>
</dbReference>
<dbReference type="Gene3D" id="2.170.150.20">
    <property type="entry name" value="Peptide methionine sulfoxide reductase"/>
    <property type="match status" value="1"/>
</dbReference>
<dbReference type="NCBIfam" id="TIGR00357">
    <property type="entry name" value="peptide-methionine (R)-S-oxide reductase MsrB"/>
    <property type="match status" value="1"/>
</dbReference>
<dbReference type="SUPFAM" id="SSF55068">
    <property type="entry name" value="Peptide methionine sulfoxide reductase"/>
    <property type="match status" value="1"/>
</dbReference>
<dbReference type="Proteomes" id="UP000249891">
    <property type="component" value="Unassembled WGS sequence"/>
</dbReference>
<dbReference type="PROSITE" id="PS51257">
    <property type="entry name" value="PROKAR_LIPOPROTEIN"/>
    <property type="match status" value="1"/>
</dbReference>
<comment type="function">
    <text evidence="5 10">Has an important function as a repair enzyme for proteins that have been inactivated by oxidation. Catalyzes the reversible oxidation-reduction of methionine sulfoxide in proteins to methionine.</text>
</comment>
<protein>
    <recommendedName>
        <fullName evidence="9 10">Multifunctional fusion protein</fullName>
    </recommendedName>
    <domain>
        <recommendedName>
            <fullName evidence="10">Peptide methionine sulfoxide reductase MsrA</fullName>
            <shortName evidence="10">Protein-methionine-S-oxide reductase</shortName>
            <ecNumber evidence="10">1.8.4.11</ecNumber>
        </recommendedName>
        <alternativeName>
            <fullName evidence="10">Peptide-methionine (S)-S-oxide reductase</fullName>
            <shortName evidence="10">Peptide Met(O) reductase</shortName>
        </alternativeName>
    </domain>
    <domain>
        <recommendedName>
            <fullName evidence="9">Peptide methionine sulfoxide reductase MsrB</fullName>
            <ecNumber evidence="9">1.8.4.12</ecNumber>
        </recommendedName>
        <alternativeName>
            <fullName evidence="9">Peptide-methionine (R)-S-oxide reductase</fullName>
        </alternativeName>
    </domain>
</protein>
<evidence type="ECO:0000256" key="5">
    <source>
        <dbReference type="ARBA" id="ARBA00024679"/>
    </source>
</evidence>
<sequence length="372" mass="42029">MKILFFTLMTTVFTMGCANGNSQRTPSLTTNDENSTNQQAEMKKTNKSKSTDIYFAGGCFWGTEHFFKQIRGVLATEVGYANGKLSKAPSYEQVSTGDTGFAETVKVTYNPQLIDLNQLLDLYFKIIDPTSLNKQGNDRGTQYRTGIYYVNETEKPLIDKAIATLAAQYSKPIVVEVLPLKNFYKAEEYHQAYLDKNPQGYCHISPALFEIARKANPVKQKGFKKPSQADLRKQLTPEQYAVTQESATERPFANAYYNEFREGIYVDITTGEPLFISTDKFESGCGWPSFSKPIDKKLIEEKTDKSHNMTRTEVRSKLGNAHLGHVFNDGPKDKGGLRYCINSASLRFIPKVDMEKEGYGKYISLLEKKTKK</sequence>
<comment type="similarity">
    <text evidence="9">Belongs to the MsrB Met sulfoxide reductase family.</text>
</comment>
<comment type="catalytic activity">
    <reaction evidence="6 10">
        <text>L-methionyl-[protein] + [thioredoxin]-disulfide + H2O = L-methionyl-(S)-S-oxide-[protein] + [thioredoxin]-dithiol</text>
        <dbReference type="Rhea" id="RHEA:14217"/>
        <dbReference type="Rhea" id="RHEA-COMP:10698"/>
        <dbReference type="Rhea" id="RHEA-COMP:10700"/>
        <dbReference type="Rhea" id="RHEA-COMP:12313"/>
        <dbReference type="Rhea" id="RHEA-COMP:12315"/>
        <dbReference type="ChEBI" id="CHEBI:15377"/>
        <dbReference type="ChEBI" id="CHEBI:16044"/>
        <dbReference type="ChEBI" id="CHEBI:29950"/>
        <dbReference type="ChEBI" id="CHEBI:44120"/>
        <dbReference type="ChEBI" id="CHEBI:50058"/>
        <dbReference type="EC" id="1.8.4.11"/>
    </reaction>
</comment>
<evidence type="ECO:0000256" key="8">
    <source>
        <dbReference type="ARBA" id="ARBA00048782"/>
    </source>
</evidence>
<dbReference type="EMBL" id="UARG01000017">
    <property type="protein sequence ID" value="SQA78342.1"/>
    <property type="molecule type" value="Genomic_DNA"/>
</dbReference>
<evidence type="ECO:0000256" key="1">
    <source>
        <dbReference type="ARBA" id="ARBA00008076"/>
    </source>
</evidence>
<dbReference type="Gene3D" id="3.30.1060.10">
    <property type="entry name" value="Peptide methionine sulphoxide reductase MsrA"/>
    <property type="match status" value="1"/>
</dbReference>
<dbReference type="GO" id="GO:0005737">
    <property type="term" value="C:cytoplasm"/>
    <property type="evidence" value="ECO:0007669"/>
    <property type="project" value="TreeGrafter"/>
</dbReference>
<comment type="similarity">
    <text evidence="2">In the N-terminal section; belongs to the MsrA Met sulfoxide reductase family.</text>
</comment>
<accession>A0A2X2RD40</accession>
<dbReference type="NCBIfam" id="TIGR00401">
    <property type="entry name" value="msrA"/>
    <property type="match status" value="1"/>
</dbReference>
<dbReference type="InterPro" id="IPR036509">
    <property type="entry name" value="Met_Sox_Rdtase_MsrA_sf"/>
</dbReference>
<evidence type="ECO:0000256" key="10">
    <source>
        <dbReference type="HAMAP-Rule" id="MF_01401"/>
    </source>
</evidence>
<evidence type="ECO:0000256" key="3">
    <source>
        <dbReference type="ARBA" id="ARBA00023002"/>
    </source>
</evidence>
<evidence type="ECO:0000313" key="14">
    <source>
        <dbReference type="Proteomes" id="UP000249891"/>
    </source>
</evidence>
<comment type="similarity">
    <text evidence="1">In the C-terminal section; belongs to the MsrB Met sulfoxide reductase family.</text>
</comment>
<evidence type="ECO:0000256" key="6">
    <source>
        <dbReference type="ARBA" id="ARBA00047806"/>
    </source>
</evidence>
<evidence type="ECO:0000259" key="12">
    <source>
        <dbReference type="PROSITE" id="PS51790"/>
    </source>
</evidence>
<keyword evidence="3 9" id="KW-0560">Oxidoreductase</keyword>
<dbReference type="InterPro" id="IPR002569">
    <property type="entry name" value="Met_Sox_Rdtase_MsrA_dom"/>
</dbReference>
<dbReference type="GO" id="GO:0033744">
    <property type="term" value="F:L-methionine:thioredoxin-disulfide S-oxidoreductase activity"/>
    <property type="evidence" value="ECO:0007669"/>
    <property type="project" value="RHEA"/>
</dbReference>
<reference evidence="13 14" key="1">
    <citation type="submission" date="2018-06" db="EMBL/GenBank/DDBJ databases">
        <authorList>
            <consortium name="Pathogen Informatics"/>
            <person name="Doyle S."/>
        </authorList>
    </citation>
    <scope>NUCLEOTIDE SEQUENCE [LARGE SCALE GENOMIC DNA]</scope>
    <source>
        <strain evidence="13 14">NCTC11546</strain>
    </source>
</reference>
<dbReference type="EC" id="1.8.4.12" evidence="9"/>
<dbReference type="SUPFAM" id="SSF51316">
    <property type="entry name" value="Mss4-like"/>
    <property type="match status" value="1"/>
</dbReference>
<comment type="catalytic activity">
    <reaction evidence="8 10">
        <text>[thioredoxin]-disulfide + L-methionine + H2O = L-methionine (S)-S-oxide + [thioredoxin]-dithiol</text>
        <dbReference type="Rhea" id="RHEA:19993"/>
        <dbReference type="Rhea" id="RHEA-COMP:10698"/>
        <dbReference type="Rhea" id="RHEA-COMP:10700"/>
        <dbReference type="ChEBI" id="CHEBI:15377"/>
        <dbReference type="ChEBI" id="CHEBI:29950"/>
        <dbReference type="ChEBI" id="CHEBI:50058"/>
        <dbReference type="ChEBI" id="CHEBI:57844"/>
        <dbReference type="ChEBI" id="CHEBI:58772"/>
        <dbReference type="EC" id="1.8.4.11"/>
    </reaction>
</comment>
<gene>
    <name evidence="13" type="primary">msrAB</name>
    <name evidence="10" type="synonym">msrA</name>
    <name evidence="9" type="synonym">msrB</name>
    <name evidence="13" type="ORF">NCTC11546_01572</name>
</gene>
<dbReference type="AlphaFoldDB" id="A0A2X2RD40"/>
<dbReference type="PROSITE" id="PS51790">
    <property type="entry name" value="MSRB"/>
    <property type="match status" value="1"/>
</dbReference>
<dbReference type="GO" id="GO:0008113">
    <property type="term" value="F:peptide-methionine (S)-S-oxide reductase activity"/>
    <property type="evidence" value="ECO:0007669"/>
    <property type="project" value="UniProtKB-UniRule"/>
</dbReference>
<dbReference type="InterPro" id="IPR028427">
    <property type="entry name" value="Met_Sox_Rdtase_MsrB"/>
</dbReference>
<dbReference type="EC" id="1.8.4.11" evidence="10"/>
<name>A0A2X2RD40_CAPOC</name>
<dbReference type="Pfam" id="PF01625">
    <property type="entry name" value="PMSR"/>
    <property type="match status" value="1"/>
</dbReference>
<dbReference type="HAMAP" id="MF_01400">
    <property type="entry name" value="MsrB"/>
    <property type="match status" value="1"/>
</dbReference>
<dbReference type="InterPro" id="IPR011057">
    <property type="entry name" value="Mss4-like_sf"/>
</dbReference>
<feature type="domain" description="MsrB" evidence="12">
    <location>
        <begin position="228"/>
        <end position="351"/>
    </location>
</feature>
<evidence type="ECO:0000313" key="13">
    <source>
        <dbReference type="EMBL" id="SQA78342.1"/>
    </source>
</evidence>
<proteinExistence type="inferred from homology"/>
<dbReference type="GO" id="GO:0033743">
    <property type="term" value="F:peptide-methionine (R)-S-oxide reductase activity"/>
    <property type="evidence" value="ECO:0007669"/>
    <property type="project" value="UniProtKB-UniRule"/>
</dbReference>
<comment type="catalytic activity">
    <reaction evidence="7 9">
        <text>L-methionyl-[protein] + [thioredoxin]-disulfide + H2O = L-methionyl-(R)-S-oxide-[protein] + [thioredoxin]-dithiol</text>
        <dbReference type="Rhea" id="RHEA:24164"/>
        <dbReference type="Rhea" id="RHEA-COMP:10698"/>
        <dbReference type="Rhea" id="RHEA-COMP:10700"/>
        <dbReference type="Rhea" id="RHEA-COMP:12313"/>
        <dbReference type="Rhea" id="RHEA-COMP:12314"/>
        <dbReference type="ChEBI" id="CHEBI:15377"/>
        <dbReference type="ChEBI" id="CHEBI:16044"/>
        <dbReference type="ChEBI" id="CHEBI:29950"/>
        <dbReference type="ChEBI" id="CHEBI:45764"/>
        <dbReference type="ChEBI" id="CHEBI:50058"/>
        <dbReference type="EC" id="1.8.4.12"/>
    </reaction>
</comment>
<keyword evidence="4" id="KW-0511">Multifunctional enzyme</keyword>
<evidence type="ECO:0000256" key="7">
    <source>
        <dbReference type="ARBA" id="ARBA00048488"/>
    </source>
</evidence>
<dbReference type="FunFam" id="2.170.150.20:FF:000003">
    <property type="entry name" value="Peptide methionine sulfoxide reductase MsrB"/>
    <property type="match status" value="1"/>
</dbReference>
<dbReference type="PANTHER" id="PTHR10173:SF59">
    <property type="entry name" value="PEPTIDE METHIONINE SULFOXIDE REDUCTASE MSRA_MSRB"/>
    <property type="match status" value="1"/>
</dbReference>
<comment type="caution">
    <text evidence="9">Lacks conserved residue(s) required for the propagation of feature annotation.</text>
</comment>
<evidence type="ECO:0000256" key="4">
    <source>
        <dbReference type="ARBA" id="ARBA00023268"/>
    </source>
</evidence>
<dbReference type="GO" id="GO:0006979">
    <property type="term" value="P:response to oxidative stress"/>
    <property type="evidence" value="ECO:0007669"/>
    <property type="project" value="InterPro"/>
</dbReference>
<dbReference type="GO" id="GO:0030091">
    <property type="term" value="P:protein repair"/>
    <property type="evidence" value="ECO:0007669"/>
    <property type="project" value="InterPro"/>
</dbReference>
<feature type="region of interest" description="Disordered" evidence="11">
    <location>
        <begin position="23"/>
        <end position="43"/>
    </location>
</feature>
<evidence type="ECO:0000256" key="2">
    <source>
        <dbReference type="ARBA" id="ARBA00011017"/>
    </source>
</evidence>
<dbReference type="RefSeq" id="WP_128091534.1">
    <property type="nucleotide sequence ID" value="NZ_UARG01000017.1"/>
</dbReference>
<dbReference type="PANTHER" id="PTHR10173">
    <property type="entry name" value="METHIONINE SULFOXIDE REDUCTASE"/>
    <property type="match status" value="1"/>
</dbReference>
<organism evidence="13 14">
    <name type="scientific">Capnocytophaga ochracea</name>
    <dbReference type="NCBI Taxonomy" id="1018"/>
    <lineage>
        <taxon>Bacteria</taxon>
        <taxon>Pseudomonadati</taxon>
        <taxon>Bacteroidota</taxon>
        <taxon>Flavobacteriia</taxon>
        <taxon>Flavobacteriales</taxon>
        <taxon>Flavobacteriaceae</taxon>
        <taxon>Capnocytophaga</taxon>
    </lineage>
</organism>
<feature type="compositionally biased region" description="Polar residues" evidence="11">
    <location>
        <begin position="23"/>
        <end position="40"/>
    </location>
</feature>